<feature type="region of interest" description="Disordered" evidence="1">
    <location>
        <begin position="35"/>
        <end position="101"/>
    </location>
</feature>
<feature type="compositionally biased region" description="Low complexity" evidence="1">
    <location>
        <begin position="80"/>
        <end position="91"/>
    </location>
</feature>
<organism evidence="3 4">
    <name type="scientific">Salinibacterium amurskyense</name>
    <dbReference type="NCBI Taxonomy" id="205941"/>
    <lineage>
        <taxon>Bacteria</taxon>
        <taxon>Bacillati</taxon>
        <taxon>Actinomycetota</taxon>
        <taxon>Actinomycetes</taxon>
        <taxon>Micrococcales</taxon>
        <taxon>Microbacteriaceae</taxon>
        <taxon>Salinibacterium</taxon>
    </lineage>
</organism>
<proteinExistence type="predicted"/>
<evidence type="ECO:0000259" key="2">
    <source>
        <dbReference type="Pfam" id="PF10708"/>
    </source>
</evidence>
<evidence type="ECO:0000256" key="1">
    <source>
        <dbReference type="SAM" id="MobiDB-lite"/>
    </source>
</evidence>
<keyword evidence="4" id="KW-1185">Reference proteome</keyword>
<feature type="compositionally biased region" description="Low complexity" evidence="1">
    <location>
        <begin position="44"/>
        <end position="53"/>
    </location>
</feature>
<dbReference type="Proteomes" id="UP000231742">
    <property type="component" value="Unassembled WGS sequence"/>
</dbReference>
<dbReference type="RefSeq" id="WP_100387731.1">
    <property type="nucleotide sequence ID" value="NZ_BMZU01000001.1"/>
</dbReference>
<accession>A0A2M9D661</accession>
<dbReference type="InterPro" id="IPR018929">
    <property type="entry name" value="DUF2510"/>
</dbReference>
<comment type="caution">
    <text evidence="3">The sequence shown here is derived from an EMBL/GenBank/DDBJ whole genome shotgun (WGS) entry which is preliminary data.</text>
</comment>
<feature type="domain" description="DUF2510" evidence="2">
    <location>
        <begin position="9"/>
        <end position="40"/>
    </location>
</feature>
<dbReference type="AlphaFoldDB" id="A0A2M9D661"/>
<dbReference type="OrthoDB" id="6048299at2"/>
<dbReference type="Pfam" id="PF10708">
    <property type="entry name" value="DUF2510"/>
    <property type="match status" value="1"/>
</dbReference>
<evidence type="ECO:0000313" key="3">
    <source>
        <dbReference type="EMBL" id="PJJ81003.1"/>
    </source>
</evidence>
<gene>
    <name evidence="3" type="ORF">CLV85_0170</name>
</gene>
<dbReference type="EMBL" id="PGFH01000001">
    <property type="protein sequence ID" value="PJJ81003.1"/>
    <property type="molecule type" value="Genomic_DNA"/>
</dbReference>
<evidence type="ECO:0000313" key="4">
    <source>
        <dbReference type="Proteomes" id="UP000231742"/>
    </source>
</evidence>
<sequence length="330" mass="35594">MTDGTDVPAGWYRDPLGGEHLRWWDANSWTEHIAQLDSSPQPPTSSVNSSTNPFDTASTAREPEVMIIHPSSSKRSTRNAGVGTSASAAVGNTTSDDSGTVIEEPTRASIKAAAAAAAAAEEPRKSGFSDIALTVETWNKLNRAITDAVNSPTEPLVELRFADAPTLVIDPRGCAYWWADSLDNLATASADGDVETVARPLGIHQDEAGRDWEPLVWLIGTHAQPDSFDPLSLSGARFKLRRWPNLTTLSHTTEQMGMTAMLGAAYLTVTELASLAKVDVDEARRLISTFELMGLLTHTVDTIAEEARQPLAAQPAKEGIFSRLKARFSR</sequence>
<reference evidence="3 4" key="1">
    <citation type="submission" date="2017-11" db="EMBL/GenBank/DDBJ databases">
        <title>Genomic Encyclopedia of Archaeal and Bacterial Type Strains, Phase II (KMG-II): From Individual Species to Whole Genera.</title>
        <authorList>
            <person name="Goeker M."/>
        </authorList>
    </citation>
    <scope>NUCLEOTIDE SEQUENCE [LARGE SCALE GENOMIC DNA]</scope>
    <source>
        <strain evidence="3 4">DSM 16400</strain>
    </source>
</reference>
<protein>
    <submittedName>
        <fullName evidence="3">Uncharacterized protein DUF2510</fullName>
    </submittedName>
</protein>
<name>A0A2M9D661_9MICO</name>